<protein>
    <submittedName>
        <fullName evidence="2">Band 7 protein</fullName>
    </submittedName>
</protein>
<dbReference type="Proteomes" id="UP000011566">
    <property type="component" value="Unassembled WGS sequence"/>
</dbReference>
<reference evidence="2 3" key="1">
    <citation type="journal article" date="2014" name="PLoS Genet.">
        <title>Phylogenetically driven sequencing of extremely halophilic archaea reveals strategies for static and dynamic osmo-response.</title>
        <authorList>
            <person name="Becker E.A."/>
            <person name="Seitzer P.M."/>
            <person name="Tritt A."/>
            <person name="Larsen D."/>
            <person name="Krusor M."/>
            <person name="Yao A.I."/>
            <person name="Wu D."/>
            <person name="Madern D."/>
            <person name="Eisen J.A."/>
            <person name="Darling A.E."/>
            <person name="Facciotti M.T."/>
        </authorList>
    </citation>
    <scope>NUCLEOTIDE SEQUENCE [LARGE SCALE GENOMIC DNA]</scope>
    <source>
        <strain evidence="2 3">100A6</strain>
    </source>
</reference>
<feature type="region of interest" description="Disordered" evidence="1">
    <location>
        <begin position="38"/>
        <end position="69"/>
    </location>
</feature>
<sequence>LQSLDFDAETRELIGLDNIDEILGNIDEEAKLDVEEMEQEAEAIKTGKATTDIQDPDDVIEEMDGSSGD</sequence>
<proteinExistence type="predicted"/>
<keyword evidence="3" id="KW-1185">Reference proteome</keyword>
<name>M0LVJ7_9EURY</name>
<evidence type="ECO:0000313" key="3">
    <source>
        <dbReference type="Proteomes" id="UP000011566"/>
    </source>
</evidence>
<feature type="non-terminal residue" evidence="2">
    <location>
        <position position="1"/>
    </location>
</feature>
<accession>M0LVJ7</accession>
<gene>
    <name evidence="2" type="ORF">C447_12762</name>
</gene>
<evidence type="ECO:0000256" key="1">
    <source>
        <dbReference type="SAM" id="MobiDB-lite"/>
    </source>
</evidence>
<comment type="caution">
    <text evidence="2">The sequence shown here is derived from an EMBL/GenBank/DDBJ whole genome shotgun (WGS) entry which is preliminary data.</text>
</comment>
<evidence type="ECO:0000313" key="2">
    <source>
        <dbReference type="EMBL" id="EMA37592.1"/>
    </source>
</evidence>
<dbReference type="EMBL" id="AOMB01000034">
    <property type="protein sequence ID" value="EMA37592.1"/>
    <property type="molecule type" value="Genomic_DNA"/>
</dbReference>
<dbReference type="PATRIC" id="fig|1132509.6.peg.2939"/>
<organism evidence="2 3">
    <name type="scientific">Halococcus hamelinensis 100A6</name>
    <dbReference type="NCBI Taxonomy" id="1132509"/>
    <lineage>
        <taxon>Archaea</taxon>
        <taxon>Methanobacteriati</taxon>
        <taxon>Methanobacteriota</taxon>
        <taxon>Stenosarchaea group</taxon>
        <taxon>Halobacteria</taxon>
        <taxon>Halobacteriales</taxon>
        <taxon>Halococcaceae</taxon>
        <taxon>Halococcus</taxon>
    </lineage>
</organism>
<feature type="compositionally biased region" description="Acidic residues" evidence="1">
    <location>
        <begin position="54"/>
        <end position="69"/>
    </location>
</feature>
<dbReference type="eggNOG" id="arCOG01915">
    <property type="taxonomic scope" value="Archaea"/>
</dbReference>
<dbReference type="AlphaFoldDB" id="M0LVJ7"/>